<dbReference type="InterPro" id="IPR000702">
    <property type="entry name" value="Ribosomal_uL6-like"/>
</dbReference>
<evidence type="ECO:0000313" key="5">
    <source>
        <dbReference type="EMBL" id="PRQ73495.1"/>
    </source>
</evidence>
<dbReference type="GO" id="GO:0002181">
    <property type="term" value="P:cytoplasmic translation"/>
    <property type="evidence" value="ECO:0007669"/>
    <property type="project" value="TreeGrafter"/>
</dbReference>
<dbReference type="PIRSF" id="PIRSF002162">
    <property type="entry name" value="Ribosomal_L6"/>
    <property type="match status" value="1"/>
</dbReference>
<evidence type="ECO:0000256" key="2">
    <source>
        <dbReference type="ARBA" id="ARBA00022980"/>
    </source>
</evidence>
<protein>
    <submittedName>
        <fullName evidence="5">Ribosomal protein L6</fullName>
    </submittedName>
</protein>
<comment type="similarity">
    <text evidence="1">Belongs to the universal ribosomal protein uL6 family.</text>
</comment>
<sequence>MKQVYKEEELEVPEGVTVAVKSRVITVTGPRGTLQKNAQHVDMSIRVLAPSEKALKPVHRVKLVVWHGGRKHVACLRTIRSQIENMIQGVRYGFAYKMRLVYAHFPINVIIAGDKQAVEIRNFLGEKRVRHVKMLEGVTISESKAQKDEIILEGNDVDAVSQSAASIHGQTLVRNKDIRKFLDGIYVSEK</sequence>
<dbReference type="Gene3D" id="3.90.930.12">
    <property type="entry name" value="Ribosomal protein L6, alpha-beta domain"/>
    <property type="match status" value="2"/>
</dbReference>
<gene>
    <name evidence="5" type="ORF">AAT19DRAFT_16248</name>
</gene>
<feature type="domain" description="Large ribosomal subunit protein uL6 alpha-beta" evidence="4">
    <location>
        <begin position="12"/>
        <end position="93"/>
    </location>
</feature>
<organism evidence="5 6">
    <name type="scientific">Rhodotorula toruloides</name>
    <name type="common">Yeast</name>
    <name type="synonym">Rhodosporidium toruloides</name>
    <dbReference type="NCBI Taxonomy" id="5286"/>
    <lineage>
        <taxon>Eukaryota</taxon>
        <taxon>Fungi</taxon>
        <taxon>Dikarya</taxon>
        <taxon>Basidiomycota</taxon>
        <taxon>Pucciniomycotina</taxon>
        <taxon>Microbotryomycetes</taxon>
        <taxon>Sporidiobolales</taxon>
        <taxon>Sporidiobolaceae</taxon>
        <taxon>Rhodotorula</taxon>
    </lineage>
</organism>
<dbReference type="GO" id="GO:0019843">
    <property type="term" value="F:rRNA binding"/>
    <property type="evidence" value="ECO:0007669"/>
    <property type="project" value="InterPro"/>
</dbReference>
<evidence type="ECO:0000256" key="3">
    <source>
        <dbReference type="ARBA" id="ARBA00023274"/>
    </source>
</evidence>
<dbReference type="PANTHER" id="PTHR11655:SF16">
    <property type="entry name" value="60S RIBOSOMAL PROTEIN L9"/>
    <property type="match status" value="1"/>
</dbReference>
<proteinExistence type="inferred from homology"/>
<dbReference type="FunFam" id="3.90.930.12:FF:000004">
    <property type="entry name" value="60S ribosomal protein L9"/>
    <property type="match status" value="1"/>
</dbReference>
<dbReference type="InterPro" id="IPR020040">
    <property type="entry name" value="Ribosomal_uL6_a/b-dom"/>
</dbReference>
<reference evidence="5 6" key="1">
    <citation type="journal article" date="2018" name="Elife">
        <title>Functional genomics of lipid metabolism in the oleaginous yeast Rhodosporidium toruloides.</title>
        <authorList>
            <person name="Coradetti S.T."/>
            <person name="Pinel D."/>
            <person name="Geiselman G."/>
            <person name="Ito M."/>
            <person name="Mondo S."/>
            <person name="Reilly M.C."/>
            <person name="Cheng Y.F."/>
            <person name="Bauer S."/>
            <person name="Grigoriev I."/>
            <person name="Gladden J.M."/>
            <person name="Simmons B.A."/>
            <person name="Brem R."/>
            <person name="Arkin A.P."/>
            <person name="Skerker J.M."/>
        </authorList>
    </citation>
    <scope>NUCLEOTIDE SEQUENCE [LARGE SCALE GENOMIC DNA]</scope>
    <source>
        <strain evidence="5 6">NBRC 0880</strain>
    </source>
</reference>
<dbReference type="EMBL" id="LCTV02000008">
    <property type="protein sequence ID" value="PRQ73495.1"/>
    <property type="molecule type" value="Genomic_DNA"/>
</dbReference>
<evidence type="ECO:0000256" key="1">
    <source>
        <dbReference type="ARBA" id="ARBA00009356"/>
    </source>
</evidence>
<dbReference type="InterPro" id="IPR036789">
    <property type="entry name" value="Ribosomal_uL6-like_a/b-dom_sf"/>
</dbReference>
<dbReference type="OrthoDB" id="10252633at2759"/>
<feature type="domain" description="Large ribosomal subunit protein uL6 alpha-beta" evidence="4">
    <location>
        <begin position="105"/>
        <end position="184"/>
    </location>
</feature>
<accession>A0A2T0A662</accession>
<dbReference type="GO" id="GO:0022625">
    <property type="term" value="C:cytosolic large ribosomal subunit"/>
    <property type="evidence" value="ECO:0007669"/>
    <property type="project" value="TreeGrafter"/>
</dbReference>
<keyword evidence="2 5" id="KW-0689">Ribosomal protein</keyword>
<dbReference type="FunFam" id="3.90.930.12:FF:000003">
    <property type="entry name" value="60S ribosomal protein L9"/>
    <property type="match status" value="1"/>
</dbReference>
<dbReference type="SUPFAM" id="SSF56053">
    <property type="entry name" value="Ribosomal protein L6"/>
    <property type="match status" value="2"/>
</dbReference>
<evidence type="ECO:0000259" key="4">
    <source>
        <dbReference type="Pfam" id="PF00347"/>
    </source>
</evidence>
<name>A0A2T0A662_RHOTO</name>
<dbReference type="PANTHER" id="PTHR11655">
    <property type="entry name" value="60S/50S RIBOSOMAL PROTEIN L6/L9"/>
    <property type="match status" value="1"/>
</dbReference>
<dbReference type="AlphaFoldDB" id="A0A2T0A662"/>
<dbReference type="Proteomes" id="UP000239560">
    <property type="component" value="Unassembled WGS sequence"/>
</dbReference>
<keyword evidence="3" id="KW-0687">Ribonucleoprotein</keyword>
<dbReference type="GO" id="GO:0003735">
    <property type="term" value="F:structural constituent of ribosome"/>
    <property type="evidence" value="ECO:0007669"/>
    <property type="project" value="InterPro"/>
</dbReference>
<comment type="caution">
    <text evidence="5">The sequence shown here is derived from an EMBL/GenBank/DDBJ whole genome shotgun (WGS) entry which is preliminary data.</text>
</comment>
<dbReference type="Pfam" id="PF00347">
    <property type="entry name" value="Ribosomal_L6"/>
    <property type="match status" value="2"/>
</dbReference>
<evidence type="ECO:0000313" key="6">
    <source>
        <dbReference type="Proteomes" id="UP000239560"/>
    </source>
</evidence>